<dbReference type="SUPFAM" id="SSF109604">
    <property type="entry name" value="HD-domain/PDEase-like"/>
    <property type="match status" value="1"/>
</dbReference>
<evidence type="ECO:0008006" key="3">
    <source>
        <dbReference type="Google" id="ProtNLM"/>
    </source>
</evidence>
<dbReference type="RefSeq" id="WP_081373826.1">
    <property type="nucleotide sequence ID" value="NZ_FQXK01000017.1"/>
</dbReference>
<dbReference type="OrthoDB" id="1905501at2"/>
<keyword evidence="2" id="KW-1185">Reference proteome</keyword>
<name>A0A1M5ZE93_BUTFI</name>
<protein>
    <recommendedName>
        <fullName evidence="3">HD domain-containing protein</fullName>
    </recommendedName>
</protein>
<sequence length="178" mass="20822">MIEKRIIDEFIAPYYRDKDIMHNMWHIELVRRQVEKIIAIGKYEVNRDVLELALAFHGFIYREEEKIRVFLINNGVNEEDIEVIIKVAWESQRPEVPETLEGKILHDAHVLEGGKTYTVVKTLITGSVRGQSLEETLSFMQKNVLGANKCYLPETIKMCNEMNEYTEAFYNELVDGIR</sequence>
<dbReference type="GeneID" id="89509639"/>
<evidence type="ECO:0000313" key="2">
    <source>
        <dbReference type="Proteomes" id="UP000184278"/>
    </source>
</evidence>
<dbReference type="AlphaFoldDB" id="A0A1M5ZE93"/>
<accession>A0A1M5ZE93</accession>
<proteinExistence type="predicted"/>
<reference evidence="2" key="1">
    <citation type="submission" date="2016-11" db="EMBL/GenBank/DDBJ databases">
        <authorList>
            <person name="Varghese N."/>
            <person name="Submissions S."/>
        </authorList>
    </citation>
    <scope>NUCLEOTIDE SEQUENCE [LARGE SCALE GENOMIC DNA]</scope>
    <source>
        <strain evidence="2">DSM 3071</strain>
    </source>
</reference>
<organism evidence="1 2">
    <name type="scientific">Butyrivibrio fibrisolvens DSM 3071</name>
    <dbReference type="NCBI Taxonomy" id="1121131"/>
    <lineage>
        <taxon>Bacteria</taxon>
        <taxon>Bacillati</taxon>
        <taxon>Bacillota</taxon>
        <taxon>Clostridia</taxon>
        <taxon>Lachnospirales</taxon>
        <taxon>Lachnospiraceae</taxon>
        <taxon>Butyrivibrio</taxon>
    </lineage>
</organism>
<evidence type="ECO:0000313" key="1">
    <source>
        <dbReference type="EMBL" id="SHI22526.1"/>
    </source>
</evidence>
<dbReference type="Proteomes" id="UP000184278">
    <property type="component" value="Unassembled WGS sequence"/>
</dbReference>
<dbReference type="Gene3D" id="1.10.3210.10">
    <property type="entry name" value="Hypothetical protein af1432"/>
    <property type="match status" value="1"/>
</dbReference>
<gene>
    <name evidence="1" type="ORF">SAMN02745229_02197</name>
</gene>
<dbReference type="EMBL" id="FQXK01000017">
    <property type="protein sequence ID" value="SHI22526.1"/>
    <property type="molecule type" value="Genomic_DNA"/>
</dbReference>